<evidence type="ECO:0000313" key="1">
    <source>
        <dbReference type="EMBL" id="KAJ3805895.1"/>
    </source>
</evidence>
<proteinExistence type="predicted"/>
<reference evidence="1" key="1">
    <citation type="submission" date="2022-09" db="EMBL/GenBank/DDBJ databases">
        <title>A Global Phylogenomic Analysis of the Shiitake Genus Lentinula.</title>
        <authorList>
            <consortium name="DOE Joint Genome Institute"/>
            <person name="Sierra-Patev S."/>
            <person name="Min B."/>
            <person name="Naranjo-Ortiz M."/>
            <person name="Looney B."/>
            <person name="Konkel Z."/>
            <person name="Slot J.C."/>
            <person name="Sakamoto Y."/>
            <person name="Steenwyk J.L."/>
            <person name="Rokas A."/>
            <person name="Carro J."/>
            <person name="Camarero S."/>
            <person name="Ferreira P."/>
            <person name="Molpeceres G."/>
            <person name="Ruiz-Duenas F.J."/>
            <person name="Serrano A."/>
            <person name="Henrissat B."/>
            <person name="Drula E."/>
            <person name="Hughes K.W."/>
            <person name="Mata J.L."/>
            <person name="Ishikawa N.K."/>
            <person name="Vargas-Isla R."/>
            <person name="Ushijima S."/>
            <person name="Smith C.A."/>
            <person name="Ahrendt S."/>
            <person name="Andreopoulos W."/>
            <person name="He G."/>
            <person name="Labutti K."/>
            <person name="Lipzen A."/>
            <person name="Ng V."/>
            <person name="Riley R."/>
            <person name="Sandor L."/>
            <person name="Barry K."/>
            <person name="Martinez A.T."/>
            <person name="Xiao Y."/>
            <person name="Gibbons J.G."/>
            <person name="Terashima K."/>
            <person name="Grigoriev I.V."/>
            <person name="Hibbett D.S."/>
        </authorList>
    </citation>
    <scope>NUCLEOTIDE SEQUENCE</scope>
    <source>
        <strain evidence="1">TMI1499</strain>
    </source>
</reference>
<keyword evidence="2" id="KW-1185">Reference proteome</keyword>
<gene>
    <name evidence="1" type="ORF">F5876DRAFT_81270</name>
</gene>
<organism evidence="1 2">
    <name type="scientific">Lentinula aff. lateritia</name>
    <dbReference type="NCBI Taxonomy" id="2804960"/>
    <lineage>
        <taxon>Eukaryota</taxon>
        <taxon>Fungi</taxon>
        <taxon>Dikarya</taxon>
        <taxon>Basidiomycota</taxon>
        <taxon>Agaricomycotina</taxon>
        <taxon>Agaricomycetes</taxon>
        <taxon>Agaricomycetidae</taxon>
        <taxon>Agaricales</taxon>
        <taxon>Marasmiineae</taxon>
        <taxon>Omphalotaceae</taxon>
        <taxon>Lentinula</taxon>
    </lineage>
</organism>
<dbReference type="EMBL" id="MU795510">
    <property type="protein sequence ID" value="KAJ3805895.1"/>
    <property type="molecule type" value="Genomic_DNA"/>
</dbReference>
<sequence>MTSRLKRKLGDIGVDTSSARANENFCLIGTPLPPLEKSRDAGEFVPLWKQEVRDEKGRRRLHGAFTGGFSAGYFNTVGSKEGWTPQTFVSSRSDRAKKKAAKPEDFMDEEDIQDIRDSRKIVDTTDEMDLTSGTQMESQDDADVDPLTIALQSAMLPPSKDSVGARILKKMGWRVGQGIGPRISLKQRRLQDLQASTGSNFSVNTSEVVPDEDAEEASKHTYAPRDTPVLVVERKDNSHGLGYRPGMSLNDSLGVKGNGGSSTGPNISSGFGLGALNDADEDDLDVYDGRSANVRNRLAYDASDDPERDRTFLGGSKSKLRSAPAPIPPTGTFRDGTLVLPGFISSGKPVMEDRWYPLPDIPLGWKPDPKRVWLQGQSKEQYSASNKENVKQDSTAAIPHGKWKTSGLSADDRGSILGETPLPSAPRSVFDYMSQKDRDRLKNIAATLHSTTGPPATASASDQTSPPAHAPAPAATTPRIPRTDPQIARAALTGFKPFPSDSVKQARYTAYLQLQADTSSTIMLEPLPHQSIPEFNSEMEEYAQSAVVFKPVSGAMAGRFTSAAVVEHGPKVIEGLHTPAYEEKSSLNEEKRATEEKELSPKENAARIGMYGHLTRESVPWQPARLLCKRFGVKDPNPEPKTDDPTQSSVPDFQDPSSSSAFDPSMRSKTSAADYGIVSNDNTGASTSGPRDLANVGLGDEDDTQGRDTLTYERPSVDVFKAIFASDDEDSSDEEGVKGQNDIETSGPISETTMSTKISPLSSIPVVVDDQPVDPNTFKPIFVRREARTTNADSQEKKERKEKKKEKRKAIVSFIDDEAGDTLNVVVEKPKKKRKKDKEKDKDKDKETGRFKVKGKKEIEKGDKSKRPNAVDEDEDDMWVEKPAPPAVTVASDVKMSDTSTTPRVGSEVLRGRKRAIDFL</sequence>
<protein>
    <submittedName>
        <fullName evidence="1">Uncharacterized protein</fullName>
    </submittedName>
</protein>
<accession>A0ACC1TMD1</accession>
<evidence type="ECO:0000313" key="2">
    <source>
        <dbReference type="Proteomes" id="UP001163835"/>
    </source>
</evidence>
<name>A0ACC1TMD1_9AGAR</name>
<dbReference type="Proteomes" id="UP001163835">
    <property type="component" value="Unassembled WGS sequence"/>
</dbReference>
<comment type="caution">
    <text evidence="1">The sequence shown here is derived from an EMBL/GenBank/DDBJ whole genome shotgun (WGS) entry which is preliminary data.</text>
</comment>